<dbReference type="PANTHER" id="PTHR43794:SF11">
    <property type="entry name" value="AMIDOHYDROLASE-RELATED DOMAIN-CONTAINING PROTEIN"/>
    <property type="match status" value="1"/>
</dbReference>
<evidence type="ECO:0000256" key="1">
    <source>
        <dbReference type="ARBA" id="ARBA00006745"/>
    </source>
</evidence>
<feature type="domain" description="Amidohydrolase-related" evidence="3">
    <location>
        <begin position="55"/>
        <end position="443"/>
    </location>
</feature>
<comment type="similarity">
    <text evidence="1">Belongs to the metallo-dependent hydrolases superfamily. ATZ/TRZ family.</text>
</comment>
<keyword evidence="2 4" id="KW-0378">Hydrolase</keyword>
<dbReference type="SUPFAM" id="SSF51338">
    <property type="entry name" value="Composite domain of metallo-dependent hydrolases"/>
    <property type="match status" value="2"/>
</dbReference>
<dbReference type="Proteomes" id="UP000007564">
    <property type="component" value="Chromosome"/>
</dbReference>
<dbReference type="PANTHER" id="PTHR43794">
    <property type="entry name" value="AMINOHYDROLASE SSNA-RELATED"/>
    <property type="match status" value="1"/>
</dbReference>
<dbReference type="GO" id="GO:0016810">
    <property type="term" value="F:hydrolase activity, acting on carbon-nitrogen (but not peptide) bonds"/>
    <property type="evidence" value="ECO:0007669"/>
    <property type="project" value="InterPro"/>
</dbReference>
<proteinExistence type="inferred from homology"/>
<dbReference type="Pfam" id="PF01979">
    <property type="entry name" value="Amidohydro_1"/>
    <property type="match status" value="1"/>
</dbReference>
<dbReference type="RefSeq" id="WP_010925697.1">
    <property type="nucleotide sequence ID" value="NC_019382.1"/>
</dbReference>
<name>A0A0C6PAX9_BORBO</name>
<dbReference type="InterPro" id="IPR050287">
    <property type="entry name" value="MTA/SAH_deaminase"/>
</dbReference>
<dbReference type="InterPro" id="IPR006680">
    <property type="entry name" value="Amidohydro-rel"/>
</dbReference>
<dbReference type="HOGENOM" id="CLU_012358_2_4_4"/>
<dbReference type="SUPFAM" id="SSF51556">
    <property type="entry name" value="Metallo-dependent hydrolases"/>
    <property type="match status" value="1"/>
</dbReference>
<dbReference type="AlphaFoldDB" id="A0A0C6PAX9"/>
<dbReference type="Gene3D" id="3.20.20.140">
    <property type="entry name" value="Metal-dependent hydrolases"/>
    <property type="match status" value="1"/>
</dbReference>
<organism evidence="4 5">
    <name type="scientific">Bordetella bronchiseptica 253</name>
    <dbReference type="NCBI Taxonomy" id="568707"/>
    <lineage>
        <taxon>Bacteria</taxon>
        <taxon>Pseudomonadati</taxon>
        <taxon>Pseudomonadota</taxon>
        <taxon>Betaproteobacteria</taxon>
        <taxon>Burkholderiales</taxon>
        <taxon>Alcaligenaceae</taxon>
        <taxon>Bordetella</taxon>
    </lineage>
</organism>
<dbReference type="Gene3D" id="2.30.40.10">
    <property type="entry name" value="Urease, subunit C, domain 1"/>
    <property type="match status" value="1"/>
</dbReference>
<dbReference type="EMBL" id="HE965806">
    <property type="protein sequence ID" value="CCJ55242.1"/>
    <property type="molecule type" value="Genomic_DNA"/>
</dbReference>
<dbReference type="OrthoDB" id="9807210at2"/>
<dbReference type="InterPro" id="IPR011059">
    <property type="entry name" value="Metal-dep_hydrolase_composite"/>
</dbReference>
<protein>
    <submittedName>
        <fullName evidence="4">Putative chlorohydrolase</fullName>
    </submittedName>
</protein>
<accession>A0A0C6PAX9</accession>
<sequence>MLTQIKGEWVLGFADGNHRMLRDASVVYEGERIVHVGTEFDGVADRVIDARGCLVAPGFIDTHVHSGHRALHKLLADGGRPDLFGQPYMDVTIARDGTRIKGYPNYLSREEAAVDPGIALHAAFTVAELLRNGVTTFVELGGHVMVQEALWRECERLGVRGYLGPGYDSGRWAADDQGRLRRVPYPDGGDHLFEEAVAFIKRVQAAGNDLVNGILVPREVENCSVDILRRTVQAAQELGVPMATHAGYNVIEFYETVREHRMTPIELLHSVGMLGPRLNIGHANLISDSPRLNYSGGRDLALMGEHRVSISHCPINIVRRARVLDSWKKYREAGVNLTIGSDTYPRDMVMNMRTASYHGKVMSHDLTAASAAEVFEAATLGGARSLGRTDIGRLEPGARADVIAINVGRQDVLRYGPIWDPIRSLVECGVGDDVELVVTNGQVRMEQGRIAGVDLGALRAEAQQFADNVWRDLQDWDPLRRTAQAMCPPSFCPDCM</sequence>
<dbReference type="KEGG" id="bbh:BN112_3328"/>
<reference evidence="4 5" key="1">
    <citation type="journal article" date="2012" name="BMC Genomics">
        <title>Comparative genomics of the classical Bordetella subspecies: the evolution and exchange of virulence-associated diversity amongst closely related pathogens.</title>
        <authorList>
            <person name="Park J."/>
            <person name="Zhang Y."/>
            <person name="Buboltz A.M."/>
            <person name="Zhang X."/>
            <person name="Schuster S.C."/>
            <person name="Ahuja U."/>
            <person name="Liu M."/>
            <person name="Miller J.F."/>
            <person name="Sebaihia M."/>
            <person name="Bentley S.D."/>
            <person name="Parkhill J."/>
            <person name="Harvill E.T."/>
        </authorList>
    </citation>
    <scope>NUCLEOTIDE SEQUENCE [LARGE SCALE GENOMIC DNA]</scope>
    <source>
        <strain evidence="4 5">253</strain>
    </source>
</reference>
<evidence type="ECO:0000259" key="3">
    <source>
        <dbReference type="Pfam" id="PF01979"/>
    </source>
</evidence>
<evidence type="ECO:0000313" key="4">
    <source>
        <dbReference type="EMBL" id="CCJ55242.1"/>
    </source>
</evidence>
<dbReference type="NCBIfam" id="NF004801">
    <property type="entry name" value="PRK06151.1"/>
    <property type="match status" value="1"/>
</dbReference>
<dbReference type="InterPro" id="IPR032466">
    <property type="entry name" value="Metal_Hydrolase"/>
</dbReference>
<evidence type="ECO:0000313" key="5">
    <source>
        <dbReference type="Proteomes" id="UP000007564"/>
    </source>
</evidence>
<evidence type="ECO:0000256" key="2">
    <source>
        <dbReference type="ARBA" id="ARBA00022801"/>
    </source>
</evidence>
<gene>
    <name evidence="4" type="ORF">BN112_3328</name>
</gene>